<dbReference type="InterPro" id="IPR008991">
    <property type="entry name" value="Translation_prot_SH3-like_sf"/>
</dbReference>
<dbReference type="SMART" id="SM00738">
    <property type="entry name" value="NGN"/>
    <property type="match status" value="1"/>
</dbReference>
<dbReference type="HAMAP" id="MF_00948">
    <property type="entry name" value="NusG"/>
    <property type="match status" value="1"/>
</dbReference>
<dbReference type="Pfam" id="PF02357">
    <property type="entry name" value="NusG"/>
    <property type="match status" value="1"/>
</dbReference>
<keyword evidence="1 4" id="KW-0889">Transcription antitermination</keyword>
<dbReference type="PANTHER" id="PTHR30265:SF4">
    <property type="entry name" value="KOW MOTIF FAMILY PROTEIN, EXPRESSED"/>
    <property type="match status" value="1"/>
</dbReference>
<evidence type="ECO:0000256" key="2">
    <source>
        <dbReference type="ARBA" id="ARBA00023015"/>
    </source>
</evidence>
<evidence type="ECO:0000313" key="9">
    <source>
        <dbReference type="Proteomes" id="UP001059252"/>
    </source>
</evidence>
<dbReference type="NCBIfam" id="TIGR01956">
    <property type="entry name" value="NusG_myco"/>
    <property type="match status" value="1"/>
</dbReference>
<keyword evidence="4 6" id="KW-0806">Transcription termination</keyword>
<evidence type="ECO:0000256" key="5">
    <source>
        <dbReference type="NCBIfam" id="TIGR01956"/>
    </source>
</evidence>
<dbReference type="CDD" id="cd09891">
    <property type="entry name" value="NGN_Bact_1"/>
    <property type="match status" value="1"/>
</dbReference>
<name>A0ABY5RBH8_9MOLU</name>
<evidence type="ECO:0000256" key="4">
    <source>
        <dbReference type="HAMAP-Rule" id="MF_00948"/>
    </source>
</evidence>
<dbReference type="Proteomes" id="UP001059252">
    <property type="component" value="Chromosome"/>
</dbReference>
<accession>A0ABY5RBH8</accession>
<dbReference type="InterPro" id="IPR043425">
    <property type="entry name" value="NusG-like"/>
</dbReference>
<dbReference type="Gene3D" id="3.30.70.940">
    <property type="entry name" value="NusG, N-terminal domain"/>
    <property type="match status" value="1"/>
</dbReference>
<dbReference type="PANTHER" id="PTHR30265">
    <property type="entry name" value="RHO-INTERACTING TRANSCRIPTION TERMINATION FACTOR NUSG"/>
    <property type="match status" value="1"/>
</dbReference>
<keyword evidence="9" id="KW-1185">Reference proteome</keyword>
<gene>
    <name evidence="4 8" type="primary">nusG</name>
    <name evidence="8" type="ORF">NV226_01480</name>
</gene>
<dbReference type="InterPro" id="IPR014722">
    <property type="entry name" value="Rib_uL2_dom2"/>
</dbReference>
<evidence type="ECO:0000256" key="6">
    <source>
        <dbReference type="RuleBase" id="RU000538"/>
    </source>
</evidence>
<dbReference type="CDD" id="cd06091">
    <property type="entry name" value="KOW_NusG"/>
    <property type="match status" value="1"/>
</dbReference>
<evidence type="ECO:0000256" key="1">
    <source>
        <dbReference type="ARBA" id="ARBA00022814"/>
    </source>
</evidence>
<keyword evidence="2 4" id="KW-0805">Transcription regulation</keyword>
<dbReference type="SUPFAM" id="SSF82679">
    <property type="entry name" value="N-utilization substance G protein NusG, N-terminal domain"/>
    <property type="match status" value="1"/>
</dbReference>
<dbReference type="InterPro" id="IPR047050">
    <property type="entry name" value="NGN"/>
</dbReference>
<sequence length="193" mass="22112">MNNKLFNWYMVSTVSGKEDKVKEALETKIKSQPEIAEMYEEVYIFKAPHLSPRDLEKKRAGEKYTVKMNNIYKGYIFIRMQMTDETWFLVRNTQYVTGLIGSSGKGTKPTPISDAKFKKMLENEVRLAKDFEVSASKSEFFQGVFVEITDGPFLGESGMVIESDDDNRIAVVELEIFGKKTPTQLDHTVLKVK</sequence>
<comment type="similarity">
    <text evidence="4 6">Belongs to the NusG family.</text>
</comment>
<dbReference type="SUPFAM" id="SSF50104">
    <property type="entry name" value="Translation proteins SH3-like domain"/>
    <property type="match status" value="1"/>
</dbReference>
<evidence type="ECO:0000256" key="3">
    <source>
        <dbReference type="ARBA" id="ARBA00023163"/>
    </source>
</evidence>
<dbReference type="InterPro" id="IPR036735">
    <property type="entry name" value="NGN_dom_sf"/>
</dbReference>
<dbReference type="InterPro" id="IPR010216">
    <property type="entry name" value="Transcrpt_antiterm_NusG_myco"/>
</dbReference>
<proteinExistence type="inferred from homology"/>
<keyword evidence="3 4" id="KW-0804">Transcription</keyword>
<dbReference type="Gene3D" id="2.30.30.30">
    <property type="match status" value="1"/>
</dbReference>
<dbReference type="InterPro" id="IPR006645">
    <property type="entry name" value="NGN-like_dom"/>
</dbReference>
<evidence type="ECO:0000313" key="8">
    <source>
        <dbReference type="EMBL" id="UVD81960.1"/>
    </source>
</evidence>
<comment type="function">
    <text evidence="4 6">Participates in transcription elongation, termination and antitermination.</text>
</comment>
<reference evidence="8" key="1">
    <citation type="submission" date="2022-08" db="EMBL/GenBank/DDBJ databases">
        <title>Complete genome of Mycoplasma iguanae type strain 2327.</title>
        <authorList>
            <person name="Spergser J."/>
        </authorList>
    </citation>
    <scope>NUCLEOTIDE SEQUENCE</scope>
    <source>
        <strain evidence="8">2327</strain>
    </source>
</reference>
<dbReference type="PRINTS" id="PR00338">
    <property type="entry name" value="NUSGTNSCPFCT"/>
</dbReference>
<dbReference type="InterPro" id="IPR001062">
    <property type="entry name" value="Transcrpt_antiterm_NusG"/>
</dbReference>
<dbReference type="EMBL" id="CP102734">
    <property type="protein sequence ID" value="UVD81960.1"/>
    <property type="molecule type" value="Genomic_DNA"/>
</dbReference>
<feature type="domain" description="NusG-like N-terminal" evidence="7">
    <location>
        <begin position="5"/>
        <end position="124"/>
    </location>
</feature>
<organism evidence="8 9">
    <name type="scientific">Mycoplasma iguanae</name>
    <dbReference type="NCBI Taxonomy" id="292461"/>
    <lineage>
        <taxon>Bacteria</taxon>
        <taxon>Bacillati</taxon>
        <taxon>Mycoplasmatota</taxon>
        <taxon>Mollicutes</taxon>
        <taxon>Mycoplasmataceae</taxon>
        <taxon>Mycoplasma</taxon>
    </lineage>
</organism>
<evidence type="ECO:0000259" key="7">
    <source>
        <dbReference type="SMART" id="SM00738"/>
    </source>
</evidence>
<dbReference type="RefSeq" id="WP_258211134.1">
    <property type="nucleotide sequence ID" value="NZ_CP102734.1"/>
</dbReference>
<protein>
    <recommendedName>
        <fullName evidence="4 5">Transcription termination/antitermination protein NusG</fullName>
    </recommendedName>
</protein>